<evidence type="ECO:0000256" key="1">
    <source>
        <dbReference type="ARBA" id="ARBA00004651"/>
    </source>
</evidence>
<name>A0A834PRR1_MARMO</name>
<comment type="subcellular location">
    <subcellularLocation>
        <location evidence="1 11">Cell membrane</location>
        <topology evidence="1 11">Multi-pass membrane protein</topology>
    </subcellularLocation>
</comment>
<evidence type="ECO:0000256" key="7">
    <source>
        <dbReference type="ARBA" id="ARBA00023040"/>
    </source>
</evidence>
<dbReference type="GO" id="GO:0005886">
    <property type="term" value="C:plasma membrane"/>
    <property type="evidence" value="ECO:0007669"/>
    <property type="project" value="UniProtKB-SubCell"/>
</dbReference>
<comment type="caution">
    <text evidence="12">The sequence shown here is derived from an EMBL/GenBank/DDBJ whole genome shotgun (WGS) entry which is preliminary data.</text>
</comment>
<dbReference type="AlphaFoldDB" id="A0A834PRR1"/>
<dbReference type="InterPro" id="IPR004072">
    <property type="entry name" value="Vmron_rcpt_1"/>
</dbReference>
<evidence type="ECO:0000256" key="3">
    <source>
        <dbReference type="ARBA" id="ARBA00022475"/>
    </source>
</evidence>
<keyword evidence="4 11" id="KW-0589">Pheromone response</keyword>
<evidence type="ECO:0000313" key="12">
    <source>
        <dbReference type="EMBL" id="KAF7465137.1"/>
    </source>
</evidence>
<sequence>MMILVTVICDMTTKFCCCQTLLVHSAETRHLLQHAHEDGDSRLRATRSAFYLQAGAGISANNCLLCLHLAALLGGHKPRLIDLPMAHLALTHRPAPHCGPLVSTDIWEGQDIPGDVKCKVLVFLHKVMRGPSLGTTCVLSVLQALTISTSGSSLANFKVKPANPILGACLFLWVLTMAITSHQLLCTVATPNATQPGLLFVNGHCSFLPRYRGVFLLLVTLRDVFFVGLMAVSSGYMATLLHRHQQRCLSPHTSPEHRATRSVLQLLGCFTALDSADSALSLLISRMRRNDPVLGSIHNAVASGCGRLSPLVLLRADTQILNIAQPSGGTKLRCRQDAPKAAPPLSLTNPSIHTNFFLK</sequence>
<evidence type="ECO:0000256" key="5">
    <source>
        <dbReference type="ARBA" id="ARBA00022692"/>
    </source>
</evidence>
<evidence type="ECO:0000256" key="4">
    <source>
        <dbReference type="ARBA" id="ARBA00022507"/>
    </source>
</evidence>
<dbReference type="GO" id="GO:0019236">
    <property type="term" value="P:response to pheromone"/>
    <property type="evidence" value="ECO:0007669"/>
    <property type="project" value="UniProtKB-KW"/>
</dbReference>
<keyword evidence="7 11" id="KW-0297">G-protein coupled receptor</keyword>
<keyword evidence="8" id="KW-0472">Membrane</keyword>
<dbReference type="Proteomes" id="UP000662637">
    <property type="component" value="Unassembled WGS sequence"/>
</dbReference>
<evidence type="ECO:0000256" key="2">
    <source>
        <dbReference type="ARBA" id="ARBA00010663"/>
    </source>
</evidence>
<comment type="similarity">
    <text evidence="2 11">Belongs to the G-protein coupled receptor 1 family.</text>
</comment>
<keyword evidence="10 11" id="KW-0807">Transducer</keyword>
<reference evidence="12" key="1">
    <citation type="submission" date="2020-08" db="EMBL/GenBank/DDBJ databases">
        <authorList>
            <person name="Shumante A."/>
            <person name="Zimin A.V."/>
            <person name="Puiu D."/>
            <person name="Salzberg S.L."/>
        </authorList>
    </citation>
    <scope>NUCLEOTIDE SEQUENCE</scope>
    <source>
        <strain evidence="12">WC2-LM</strain>
        <tissue evidence="12">Liver</tissue>
    </source>
</reference>
<gene>
    <name evidence="12" type="ORF">GHT09_005240</name>
</gene>
<organism evidence="12 13">
    <name type="scientific">Marmota monax</name>
    <name type="common">Woodchuck</name>
    <dbReference type="NCBI Taxonomy" id="9995"/>
    <lineage>
        <taxon>Eukaryota</taxon>
        <taxon>Metazoa</taxon>
        <taxon>Chordata</taxon>
        <taxon>Craniata</taxon>
        <taxon>Vertebrata</taxon>
        <taxon>Euteleostomi</taxon>
        <taxon>Mammalia</taxon>
        <taxon>Eutheria</taxon>
        <taxon>Euarchontoglires</taxon>
        <taxon>Glires</taxon>
        <taxon>Rodentia</taxon>
        <taxon>Sciuromorpha</taxon>
        <taxon>Sciuridae</taxon>
        <taxon>Xerinae</taxon>
        <taxon>Marmotini</taxon>
        <taxon>Marmota</taxon>
    </lineage>
</organism>
<evidence type="ECO:0000256" key="6">
    <source>
        <dbReference type="ARBA" id="ARBA00022989"/>
    </source>
</evidence>
<keyword evidence="3 11" id="KW-1003">Cell membrane</keyword>
<dbReference type="SUPFAM" id="SSF81321">
    <property type="entry name" value="Family A G protein-coupled receptor-like"/>
    <property type="match status" value="1"/>
</dbReference>
<dbReference type="PANTHER" id="PTHR24062">
    <property type="entry name" value="VOMERONASAL TYPE-1 RECEPTOR"/>
    <property type="match status" value="1"/>
</dbReference>
<keyword evidence="5" id="KW-0812">Transmembrane</keyword>
<evidence type="ECO:0000256" key="11">
    <source>
        <dbReference type="RuleBase" id="RU364061"/>
    </source>
</evidence>
<evidence type="ECO:0000256" key="9">
    <source>
        <dbReference type="ARBA" id="ARBA00023170"/>
    </source>
</evidence>
<proteinExistence type="inferred from homology"/>
<accession>A0A834PRR1</accession>
<evidence type="ECO:0000256" key="8">
    <source>
        <dbReference type="ARBA" id="ARBA00023136"/>
    </source>
</evidence>
<keyword evidence="6" id="KW-1133">Transmembrane helix</keyword>
<evidence type="ECO:0000256" key="10">
    <source>
        <dbReference type="ARBA" id="ARBA00023224"/>
    </source>
</evidence>
<dbReference type="GO" id="GO:0016503">
    <property type="term" value="F:pheromone receptor activity"/>
    <property type="evidence" value="ECO:0007669"/>
    <property type="project" value="InterPro"/>
</dbReference>
<dbReference type="PRINTS" id="PR01534">
    <property type="entry name" value="VOMERONASL1R"/>
</dbReference>
<dbReference type="Pfam" id="PF03402">
    <property type="entry name" value="V1R"/>
    <property type="match status" value="1"/>
</dbReference>
<protein>
    <recommendedName>
        <fullName evidence="11">Vomeronasal type-1 receptor</fullName>
    </recommendedName>
</protein>
<evidence type="ECO:0000313" key="13">
    <source>
        <dbReference type="Proteomes" id="UP000662637"/>
    </source>
</evidence>
<keyword evidence="9 11" id="KW-0675">Receptor</keyword>
<dbReference type="Gene3D" id="1.20.1070.10">
    <property type="entry name" value="Rhodopsin 7-helix transmembrane proteins"/>
    <property type="match status" value="1"/>
</dbReference>
<dbReference type="EMBL" id="WJEC01007953">
    <property type="protein sequence ID" value="KAF7465137.1"/>
    <property type="molecule type" value="Genomic_DNA"/>
</dbReference>